<name>A0A8J3QRJ6_9ACTN</name>
<dbReference type="Pfam" id="PF12802">
    <property type="entry name" value="MarR_2"/>
    <property type="match status" value="1"/>
</dbReference>
<reference evidence="2" key="1">
    <citation type="submission" date="2021-01" db="EMBL/GenBank/DDBJ databases">
        <title>Whole genome shotgun sequence of Rugosimonospora africana NBRC 104875.</title>
        <authorList>
            <person name="Komaki H."/>
            <person name="Tamura T."/>
        </authorList>
    </citation>
    <scope>NUCLEOTIDE SEQUENCE</scope>
    <source>
        <strain evidence="2">NBRC 104875</strain>
    </source>
</reference>
<dbReference type="SMART" id="SM00347">
    <property type="entry name" value="HTH_MARR"/>
    <property type="match status" value="1"/>
</dbReference>
<dbReference type="GO" id="GO:0006950">
    <property type="term" value="P:response to stress"/>
    <property type="evidence" value="ECO:0007669"/>
    <property type="project" value="TreeGrafter"/>
</dbReference>
<dbReference type="PROSITE" id="PS50995">
    <property type="entry name" value="HTH_MARR_2"/>
    <property type="match status" value="1"/>
</dbReference>
<evidence type="ECO:0000313" key="3">
    <source>
        <dbReference type="Proteomes" id="UP000642748"/>
    </source>
</evidence>
<dbReference type="Gene3D" id="1.10.10.10">
    <property type="entry name" value="Winged helix-like DNA-binding domain superfamily/Winged helix DNA-binding domain"/>
    <property type="match status" value="1"/>
</dbReference>
<gene>
    <name evidence="2" type="ORF">Raf01_34760</name>
</gene>
<organism evidence="2 3">
    <name type="scientific">Rugosimonospora africana</name>
    <dbReference type="NCBI Taxonomy" id="556532"/>
    <lineage>
        <taxon>Bacteria</taxon>
        <taxon>Bacillati</taxon>
        <taxon>Actinomycetota</taxon>
        <taxon>Actinomycetes</taxon>
        <taxon>Micromonosporales</taxon>
        <taxon>Micromonosporaceae</taxon>
        <taxon>Rugosimonospora</taxon>
    </lineage>
</organism>
<dbReference type="InterPro" id="IPR039422">
    <property type="entry name" value="MarR/SlyA-like"/>
</dbReference>
<keyword evidence="3" id="KW-1185">Reference proteome</keyword>
<dbReference type="EMBL" id="BONZ01000032">
    <property type="protein sequence ID" value="GIH15304.1"/>
    <property type="molecule type" value="Genomic_DNA"/>
</dbReference>
<dbReference type="PANTHER" id="PTHR33164">
    <property type="entry name" value="TRANSCRIPTIONAL REGULATOR, MARR FAMILY"/>
    <property type="match status" value="1"/>
</dbReference>
<dbReference type="InterPro" id="IPR000835">
    <property type="entry name" value="HTH_MarR-typ"/>
</dbReference>
<comment type="caution">
    <text evidence="2">The sequence shown here is derived from an EMBL/GenBank/DDBJ whole genome shotgun (WGS) entry which is preliminary data.</text>
</comment>
<dbReference type="GO" id="GO:0003700">
    <property type="term" value="F:DNA-binding transcription factor activity"/>
    <property type="evidence" value="ECO:0007669"/>
    <property type="project" value="InterPro"/>
</dbReference>
<dbReference type="Proteomes" id="UP000642748">
    <property type="component" value="Unassembled WGS sequence"/>
</dbReference>
<dbReference type="AlphaFoldDB" id="A0A8J3QRJ6"/>
<dbReference type="SUPFAM" id="SSF46785">
    <property type="entry name" value="Winged helix' DNA-binding domain"/>
    <property type="match status" value="1"/>
</dbReference>
<dbReference type="InterPro" id="IPR036388">
    <property type="entry name" value="WH-like_DNA-bd_sf"/>
</dbReference>
<accession>A0A8J3QRJ6</accession>
<proteinExistence type="predicted"/>
<evidence type="ECO:0000313" key="2">
    <source>
        <dbReference type="EMBL" id="GIH15304.1"/>
    </source>
</evidence>
<sequence>MDDPRWLDESEHGAWCSYIAMHARLMAQLHRQLQHDAGLSLADYDVLSQLTNHPAGRARVFELVEALQWEQSRLSHHLKRMQGRGLVTREYCPDDGRAALVVLTPEGRSAIEHAAPRHVAAVRDLVFDVLTPDQVAGLRAVAEAVLDRIEARDDGSAAT</sequence>
<dbReference type="InterPro" id="IPR036390">
    <property type="entry name" value="WH_DNA-bd_sf"/>
</dbReference>
<dbReference type="RefSeq" id="WP_203918936.1">
    <property type="nucleotide sequence ID" value="NZ_BONZ01000032.1"/>
</dbReference>
<protein>
    <submittedName>
        <fullName evidence="2">MarR family transcriptional regulator</fullName>
    </submittedName>
</protein>
<feature type="domain" description="HTH marR-type" evidence="1">
    <location>
        <begin position="1"/>
        <end position="147"/>
    </location>
</feature>
<dbReference type="PANTHER" id="PTHR33164:SF99">
    <property type="entry name" value="MARR FAMILY REGULATORY PROTEIN"/>
    <property type="match status" value="1"/>
</dbReference>
<evidence type="ECO:0000259" key="1">
    <source>
        <dbReference type="PROSITE" id="PS50995"/>
    </source>
</evidence>